<accession>A0AAN9A727</accession>
<reference evidence="3 4" key="1">
    <citation type="submission" date="2023-11" db="EMBL/GenBank/DDBJ databases">
        <title>Halocaridina rubra genome assembly.</title>
        <authorList>
            <person name="Smith C."/>
        </authorList>
    </citation>
    <scope>NUCLEOTIDE SEQUENCE [LARGE SCALE GENOMIC DNA]</scope>
    <source>
        <strain evidence="3">EP-1</strain>
        <tissue evidence="3">Whole</tissue>
    </source>
</reference>
<name>A0AAN9A727_HALRR</name>
<keyword evidence="2" id="KW-0812">Transmembrane</keyword>
<keyword evidence="4" id="KW-1185">Reference proteome</keyword>
<organism evidence="3 4">
    <name type="scientific">Halocaridina rubra</name>
    <name type="common">Hawaiian red shrimp</name>
    <dbReference type="NCBI Taxonomy" id="373956"/>
    <lineage>
        <taxon>Eukaryota</taxon>
        <taxon>Metazoa</taxon>
        <taxon>Ecdysozoa</taxon>
        <taxon>Arthropoda</taxon>
        <taxon>Crustacea</taxon>
        <taxon>Multicrustacea</taxon>
        <taxon>Malacostraca</taxon>
        <taxon>Eumalacostraca</taxon>
        <taxon>Eucarida</taxon>
        <taxon>Decapoda</taxon>
        <taxon>Pleocyemata</taxon>
        <taxon>Caridea</taxon>
        <taxon>Atyoidea</taxon>
        <taxon>Atyidae</taxon>
        <taxon>Halocaridina</taxon>
    </lineage>
</organism>
<protein>
    <submittedName>
        <fullName evidence="3">Uncharacterized protein</fullName>
    </submittedName>
</protein>
<feature type="region of interest" description="Disordered" evidence="1">
    <location>
        <begin position="40"/>
        <end position="60"/>
    </location>
</feature>
<evidence type="ECO:0000256" key="2">
    <source>
        <dbReference type="SAM" id="Phobius"/>
    </source>
</evidence>
<dbReference type="EMBL" id="JAXCGZ010009613">
    <property type="protein sequence ID" value="KAK7076584.1"/>
    <property type="molecule type" value="Genomic_DNA"/>
</dbReference>
<dbReference type="Proteomes" id="UP001381693">
    <property type="component" value="Unassembled WGS sequence"/>
</dbReference>
<evidence type="ECO:0000256" key="1">
    <source>
        <dbReference type="SAM" id="MobiDB-lite"/>
    </source>
</evidence>
<dbReference type="AlphaFoldDB" id="A0AAN9A727"/>
<comment type="caution">
    <text evidence="3">The sequence shown here is derived from an EMBL/GenBank/DDBJ whole genome shotgun (WGS) entry which is preliminary data.</text>
</comment>
<sequence length="116" mass="13557">MYIVGILARAVLKVLELFNVIIFIMTIKVIKDQLDNGAQRGKEFRRGKKNDKDESWKWGKEDKRKLAKSTFIVTMTESKFPIATPKPRITVIRLPCYAYSNRREEEHSSRDVQQQA</sequence>
<proteinExistence type="predicted"/>
<keyword evidence="2" id="KW-1133">Transmembrane helix</keyword>
<gene>
    <name evidence="3" type="ORF">SK128_020704</name>
</gene>
<keyword evidence="2" id="KW-0472">Membrane</keyword>
<feature type="transmembrane region" description="Helical" evidence="2">
    <location>
        <begin position="6"/>
        <end position="30"/>
    </location>
</feature>
<evidence type="ECO:0000313" key="4">
    <source>
        <dbReference type="Proteomes" id="UP001381693"/>
    </source>
</evidence>
<evidence type="ECO:0000313" key="3">
    <source>
        <dbReference type="EMBL" id="KAK7076584.1"/>
    </source>
</evidence>